<reference evidence="2" key="1">
    <citation type="journal article" date="2021" name="Sci. Rep.">
        <title>Diploid genomic architecture of Nitzschia inconspicua, an elite biomass production diatom.</title>
        <authorList>
            <person name="Oliver A."/>
            <person name="Podell S."/>
            <person name="Pinowska A."/>
            <person name="Traller J.C."/>
            <person name="Smith S.R."/>
            <person name="McClure R."/>
            <person name="Beliaev A."/>
            <person name="Bohutskyi P."/>
            <person name="Hill E.A."/>
            <person name="Rabines A."/>
            <person name="Zheng H."/>
            <person name="Allen L.Z."/>
            <person name="Kuo A."/>
            <person name="Grigoriev I.V."/>
            <person name="Allen A.E."/>
            <person name="Hazlebeck D."/>
            <person name="Allen E.E."/>
        </authorList>
    </citation>
    <scope>NUCLEOTIDE SEQUENCE</scope>
    <source>
        <strain evidence="2">Hildebrandi</strain>
    </source>
</reference>
<protein>
    <submittedName>
        <fullName evidence="2">Uncharacterized protein</fullName>
    </submittedName>
</protein>
<gene>
    <name evidence="2" type="ORF">IV203_004035</name>
</gene>
<dbReference type="Proteomes" id="UP000693970">
    <property type="component" value="Unassembled WGS sequence"/>
</dbReference>
<dbReference type="OrthoDB" id="45884at2759"/>
<proteinExistence type="predicted"/>
<dbReference type="AlphaFoldDB" id="A0A9K3L301"/>
<sequence length="308" mass="33504">MALHLLAFSFLLYSSIDAISVDSGTLTSRLSLWRGHLSASSISDITESSDVDPATTTLEVCLSPGCLADGAQLTLQKLQALSDGSNIKVQKGVCCSLCGNGPVVLNGNNKIRKVSSDDKILKLLGSDDQSPDPRFQTILQSFELIQQARQAVKSRDFGAGVELFQKGVDLGMDQSSSSSSLAQVSYLVEALQEQACALLQLPDKESKTRAVDAAQRSVDLIKRTSECITDDDVAFLSYYSSLESLQEALESCNKVVPKVDKEILRQELETLQKLMGLPEPLGLTSTQKNKRRSQGFRLQKLERDVSLV</sequence>
<evidence type="ECO:0000313" key="2">
    <source>
        <dbReference type="EMBL" id="KAG7354679.1"/>
    </source>
</evidence>
<accession>A0A9K3L301</accession>
<feature type="chain" id="PRO_5039905754" evidence="1">
    <location>
        <begin position="19"/>
        <end position="308"/>
    </location>
</feature>
<reference evidence="2" key="2">
    <citation type="submission" date="2021-04" db="EMBL/GenBank/DDBJ databases">
        <authorList>
            <person name="Podell S."/>
        </authorList>
    </citation>
    <scope>NUCLEOTIDE SEQUENCE</scope>
    <source>
        <strain evidence="2">Hildebrandi</strain>
    </source>
</reference>
<name>A0A9K3L301_9STRA</name>
<feature type="signal peptide" evidence="1">
    <location>
        <begin position="1"/>
        <end position="18"/>
    </location>
</feature>
<organism evidence="2 3">
    <name type="scientific">Nitzschia inconspicua</name>
    <dbReference type="NCBI Taxonomy" id="303405"/>
    <lineage>
        <taxon>Eukaryota</taxon>
        <taxon>Sar</taxon>
        <taxon>Stramenopiles</taxon>
        <taxon>Ochrophyta</taxon>
        <taxon>Bacillariophyta</taxon>
        <taxon>Bacillariophyceae</taxon>
        <taxon>Bacillariophycidae</taxon>
        <taxon>Bacillariales</taxon>
        <taxon>Bacillariaceae</taxon>
        <taxon>Nitzschia</taxon>
    </lineage>
</organism>
<comment type="caution">
    <text evidence="2">The sequence shown here is derived from an EMBL/GenBank/DDBJ whole genome shotgun (WGS) entry which is preliminary data.</text>
</comment>
<keyword evidence="1" id="KW-0732">Signal</keyword>
<keyword evidence="3" id="KW-1185">Reference proteome</keyword>
<evidence type="ECO:0000313" key="3">
    <source>
        <dbReference type="Proteomes" id="UP000693970"/>
    </source>
</evidence>
<evidence type="ECO:0000256" key="1">
    <source>
        <dbReference type="SAM" id="SignalP"/>
    </source>
</evidence>
<dbReference type="EMBL" id="JAGRRH010000016">
    <property type="protein sequence ID" value="KAG7354679.1"/>
    <property type="molecule type" value="Genomic_DNA"/>
</dbReference>